<dbReference type="RefSeq" id="WP_160142158.1">
    <property type="nucleotide sequence ID" value="NZ_UWPJ01000008.1"/>
</dbReference>
<dbReference type="Gene3D" id="3.40.190.150">
    <property type="entry name" value="Bordetella uptake gene, domain 1"/>
    <property type="match status" value="1"/>
</dbReference>
<evidence type="ECO:0000256" key="2">
    <source>
        <dbReference type="SAM" id="SignalP"/>
    </source>
</evidence>
<feature type="chain" id="PRO_5018214272" evidence="2">
    <location>
        <begin position="34"/>
        <end position="333"/>
    </location>
</feature>
<dbReference type="OrthoDB" id="9780943at2"/>
<dbReference type="AlphaFoldDB" id="A0A3P4AZ05"/>
<dbReference type="EMBL" id="UWPJ01000008">
    <property type="protein sequence ID" value="VCU68811.1"/>
    <property type="molecule type" value="Genomic_DNA"/>
</dbReference>
<sequence length="333" mass="35524">MNFRFRSAATPFMLRAAAIAAFALACGSQAVHAANYPAKPVKIIVPQTPGTVSDLFARALAKDLAARLGQPFIVENKTGAGTAIGSSYVAKSAPDGYTVLVTMNSHFQSPAINKVSYDPVADFTPVTMMLEGPLVAVAHPSIPANNFAEFIDYVKKQGDHATYGSPGVGTATHLHSVIIQDLIGSKMRHIPAAGFGAALMDVMQNSTTMILSGVENAQPLQKSGKAKLLAVTGSERIDVLPEVGSLAEAGVHSPVDLSIYVAMFAPAGTPKPIVDLLYKTTSESMKTPEMLAWMHERGYRGMLPTPEEFAKIGRNEFEFWKKAVAQHGLRVND</sequence>
<evidence type="ECO:0000313" key="3">
    <source>
        <dbReference type="EMBL" id="VCU68811.1"/>
    </source>
</evidence>
<dbReference type="PIRSF" id="PIRSF017082">
    <property type="entry name" value="YflP"/>
    <property type="match status" value="1"/>
</dbReference>
<keyword evidence="3" id="KW-0675">Receptor</keyword>
<evidence type="ECO:0000256" key="1">
    <source>
        <dbReference type="ARBA" id="ARBA00006987"/>
    </source>
</evidence>
<organism evidence="3 4">
    <name type="scientific">Pigmentiphaga humi</name>
    <dbReference type="NCBI Taxonomy" id="2478468"/>
    <lineage>
        <taxon>Bacteria</taxon>
        <taxon>Pseudomonadati</taxon>
        <taxon>Pseudomonadota</taxon>
        <taxon>Betaproteobacteria</taxon>
        <taxon>Burkholderiales</taxon>
        <taxon>Alcaligenaceae</taxon>
        <taxon>Pigmentiphaga</taxon>
    </lineage>
</organism>
<gene>
    <name evidence="3" type="ORF">PIGHUM_00869</name>
</gene>
<accession>A0A3P4AZ05</accession>
<dbReference type="PANTHER" id="PTHR42928:SF5">
    <property type="entry name" value="BLR1237 PROTEIN"/>
    <property type="match status" value="1"/>
</dbReference>
<evidence type="ECO:0000313" key="4">
    <source>
        <dbReference type="Proteomes" id="UP000277294"/>
    </source>
</evidence>
<dbReference type="InterPro" id="IPR005064">
    <property type="entry name" value="BUG"/>
</dbReference>
<keyword evidence="2" id="KW-0732">Signal</keyword>
<comment type="similarity">
    <text evidence="1">Belongs to the UPF0065 (bug) family.</text>
</comment>
<keyword evidence="4" id="KW-1185">Reference proteome</keyword>
<dbReference type="Gene3D" id="3.40.190.10">
    <property type="entry name" value="Periplasmic binding protein-like II"/>
    <property type="match status" value="1"/>
</dbReference>
<dbReference type="PANTHER" id="PTHR42928">
    <property type="entry name" value="TRICARBOXYLATE-BINDING PROTEIN"/>
    <property type="match status" value="1"/>
</dbReference>
<dbReference type="Pfam" id="PF03401">
    <property type="entry name" value="TctC"/>
    <property type="match status" value="1"/>
</dbReference>
<dbReference type="Proteomes" id="UP000277294">
    <property type="component" value="Unassembled WGS sequence"/>
</dbReference>
<protein>
    <submittedName>
        <fullName evidence="3">Tripartite tricarboxylate transporter family receptor</fullName>
    </submittedName>
</protein>
<dbReference type="InterPro" id="IPR042100">
    <property type="entry name" value="Bug_dom1"/>
</dbReference>
<dbReference type="PROSITE" id="PS51257">
    <property type="entry name" value="PROKAR_LIPOPROTEIN"/>
    <property type="match status" value="1"/>
</dbReference>
<reference evidence="3 4" key="1">
    <citation type="submission" date="2018-10" db="EMBL/GenBank/DDBJ databases">
        <authorList>
            <person name="Criscuolo A."/>
        </authorList>
    </citation>
    <scope>NUCLEOTIDE SEQUENCE [LARGE SCALE GENOMIC DNA]</scope>
    <source>
        <strain evidence="3">DnA1</strain>
    </source>
</reference>
<feature type="signal peptide" evidence="2">
    <location>
        <begin position="1"/>
        <end position="33"/>
    </location>
</feature>
<name>A0A3P4AZ05_9BURK</name>
<proteinExistence type="inferred from homology"/>